<feature type="compositionally biased region" description="Gly residues" evidence="1">
    <location>
        <begin position="68"/>
        <end position="85"/>
    </location>
</feature>
<evidence type="ECO:0000256" key="1">
    <source>
        <dbReference type="SAM" id="MobiDB-lite"/>
    </source>
</evidence>
<evidence type="ECO:0000256" key="2">
    <source>
        <dbReference type="SAM" id="SignalP"/>
    </source>
</evidence>
<dbReference type="PANTHER" id="PTHR36245">
    <property type="entry name" value="GLYCINE-RICH PROTEIN DOT1-LIKE"/>
    <property type="match status" value="1"/>
</dbReference>
<dbReference type="Proteomes" id="UP000694864">
    <property type="component" value="Chromosome 17"/>
</dbReference>
<dbReference type="GeneID" id="104754879"/>
<reference evidence="3" key="1">
    <citation type="journal article" date="2014" name="Nat. Commun.">
        <title>The emerging biofuel crop Camelina sativa retains a highly undifferentiated hexaploid genome structure.</title>
        <authorList>
            <person name="Kagale S."/>
            <person name="Koh C."/>
            <person name="Nixon J."/>
            <person name="Bollina V."/>
            <person name="Clarke W.E."/>
            <person name="Tuteja R."/>
            <person name="Spillane C."/>
            <person name="Robinson S.J."/>
            <person name="Links M.G."/>
            <person name="Clarke C."/>
            <person name="Higgins E.E."/>
            <person name="Huebert T."/>
            <person name="Sharpe A.G."/>
            <person name="Parkin I.A."/>
        </authorList>
    </citation>
    <scope>NUCLEOTIDE SEQUENCE [LARGE SCALE GENOMIC DNA]</scope>
    <source>
        <strain evidence="3">cv. DH55</strain>
    </source>
</reference>
<gene>
    <name evidence="4" type="primary">LOC104754879</name>
</gene>
<keyword evidence="3" id="KW-1185">Reference proteome</keyword>
<dbReference type="PANTHER" id="PTHR36245:SF5">
    <property type="entry name" value="GLYCINE-RICH PROTEIN DOT1-LIKE"/>
    <property type="match status" value="1"/>
</dbReference>
<dbReference type="RefSeq" id="XP_010475466.1">
    <property type="nucleotide sequence ID" value="XM_010477164.2"/>
</dbReference>
<sequence>MGVKRTSSLVLYTLFVFLLLHHFHSVSSSRPSSVGTNHEALPLNDDSLKSDVVGLEGKALELAVVIKKGGGGGGRGGGGSRGGGRSKSPSRPWIPVYTGRSGSVGSHRSSGNRNLQGTARAVGWLALSSVLTGLFLVQ</sequence>
<keyword evidence="2" id="KW-0732">Signal</keyword>
<proteinExistence type="predicted"/>
<reference evidence="4" key="2">
    <citation type="submission" date="2025-08" db="UniProtKB">
        <authorList>
            <consortium name="RefSeq"/>
        </authorList>
    </citation>
    <scope>IDENTIFICATION</scope>
    <source>
        <tissue evidence="4">Leaf</tissue>
    </source>
</reference>
<evidence type="ECO:0000313" key="4">
    <source>
        <dbReference type="RefSeq" id="XP_010475466.1"/>
    </source>
</evidence>
<accession>A0ABM0WSB8</accession>
<organism evidence="3 4">
    <name type="scientific">Camelina sativa</name>
    <name type="common">False flax</name>
    <name type="synonym">Myagrum sativum</name>
    <dbReference type="NCBI Taxonomy" id="90675"/>
    <lineage>
        <taxon>Eukaryota</taxon>
        <taxon>Viridiplantae</taxon>
        <taxon>Streptophyta</taxon>
        <taxon>Embryophyta</taxon>
        <taxon>Tracheophyta</taxon>
        <taxon>Spermatophyta</taxon>
        <taxon>Magnoliopsida</taxon>
        <taxon>eudicotyledons</taxon>
        <taxon>Gunneridae</taxon>
        <taxon>Pentapetalae</taxon>
        <taxon>rosids</taxon>
        <taxon>malvids</taxon>
        <taxon>Brassicales</taxon>
        <taxon>Brassicaceae</taxon>
        <taxon>Camelineae</taxon>
        <taxon>Camelina</taxon>
    </lineage>
</organism>
<feature type="compositionally biased region" description="Low complexity" evidence="1">
    <location>
        <begin position="99"/>
        <end position="112"/>
    </location>
</feature>
<feature type="signal peptide" evidence="2">
    <location>
        <begin position="1"/>
        <end position="28"/>
    </location>
</feature>
<name>A0ABM0WSB8_CAMSA</name>
<evidence type="ECO:0000313" key="3">
    <source>
        <dbReference type="Proteomes" id="UP000694864"/>
    </source>
</evidence>
<feature type="region of interest" description="Disordered" evidence="1">
    <location>
        <begin position="67"/>
        <end position="112"/>
    </location>
</feature>
<protein>
    <submittedName>
        <fullName evidence="4">Uncharacterized protein LOC104754879</fullName>
    </submittedName>
</protein>
<feature type="chain" id="PRO_5047357651" evidence="2">
    <location>
        <begin position="29"/>
        <end position="138"/>
    </location>
</feature>